<keyword evidence="2" id="KW-1185">Reference proteome</keyword>
<protein>
    <submittedName>
        <fullName evidence="1">Uncharacterized protein</fullName>
    </submittedName>
</protein>
<evidence type="ECO:0000313" key="2">
    <source>
        <dbReference type="Proteomes" id="UP000282759"/>
    </source>
</evidence>
<accession>A0A3S2V1Y3</accession>
<reference evidence="1 2" key="1">
    <citation type="submission" date="2019-01" db="EMBL/GenBank/DDBJ databases">
        <authorList>
            <person name="Chen W.-M."/>
        </authorList>
    </citation>
    <scope>NUCLEOTIDE SEQUENCE [LARGE SCALE GENOMIC DNA]</scope>
    <source>
        <strain evidence="1 2">YBJ-36</strain>
    </source>
</reference>
<dbReference type="AlphaFoldDB" id="A0A3S2V1Y3"/>
<dbReference type="EMBL" id="SACK01000003">
    <property type="protein sequence ID" value="RVU01070.1"/>
    <property type="molecule type" value="Genomic_DNA"/>
</dbReference>
<dbReference type="Proteomes" id="UP000282759">
    <property type="component" value="Unassembled WGS sequence"/>
</dbReference>
<sequence>MTEAKTIHLNTSGGTIELIITPVIETFGGASYLTGIYKVHEGPVGMGEVMYDTETDNWEYTGIGDLTHEQQQQLVNFIKAETKKEEH</sequence>
<dbReference type="OrthoDB" id="799527at2"/>
<name>A0A3S2V1Y3_9SPHI</name>
<comment type="caution">
    <text evidence="1">The sequence shown here is derived from an EMBL/GenBank/DDBJ whole genome shotgun (WGS) entry which is preliminary data.</text>
</comment>
<organism evidence="1 2">
    <name type="scientific">Mucilaginibacter limnophilus</name>
    <dbReference type="NCBI Taxonomy" id="1932778"/>
    <lineage>
        <taxon>Bacteria</taxon>
        <taxon>Pseudomonadati</taxon>
        <taxon>Bacteroidota</taxon>
        <taxon>Sphingobacteriia</taxon>
        <taxon>Sphingobacteriales</taxon>
        <taxon>Sphingobacteriaceae</taxon>
        <taxon>Mucilaginibacter</taxon>
    </lineage>
</organism>
<evidence type="ECO:0000313" key="1">
    <source>
        <dbReference type="EMBL" id="RVU01070.1"/>
    </source>
</evidence>
<proteinExistence type="predicted"/>
<dbReference type="RefSeq" id="WP_127704781.1">
    <property type="nucleotide sequence ID" value="NZ_SACK01000003.1"/>
</dbReference>
<gene>
    <name evidence="1" type="ORF">EOD41_10670</name>
</gene>